<dbReference type="WBParaSite" id="Csp11.Scaffold630.g18186.t1">
    <property type="protein sequence ID" value="Csp11.Scaffold630.g18186.t1"/>
    <property type="gene ID" value="Csp11.Scaffold630.g18186"/>
</dbReference>
<keyword evidence="2" id="KW-1185">Reference proteome</keyword>
<proteinExistence type="predicted"/>
<organism evidence="2 3">
    <name type="scientific">Caenorhabditis tropicalis</name>
    <dbReference type="NCBI Taxonomy" id="1561998"/>
    <lineage>
        <taxon>Eukaryota</taxon>
        <taxon>Metazoa</taxon>
        <taxon>Ecdysozoa</taxon>
        <taxon>Nematoda</taxon>
        <taxon>Chromadorea</taxon>
        <taxon>Rhabditida</taxon>
        <taxon>Rhabditina</taxon>
        <taxon>Rhabditomorpha</taxon>
        <taxon>Rhabditoidea</taxon>
        <taxon>Rhabditidae</taxon>
        <taxon>Peloderinae</taxon>
        <taxon>Caenorhabditis</taxon>
    </lineage>
</organism>
<name>A0A1I7UPZ6_9PELO</name>
<evidence type="ECO:0000313" key="3">
    <source>
        <dbReference type="WBParaSite" id="Csp11.Scaffold630.g18186.t1"/>
    </source>
</evidence>
<sequence length="83" mass="9379">MNNPNQRIKLNLHKYKTAGVQQYSIDKMSDDDADDYDDQSSLSSVSDDDFSGSESESFQDTTISTGPSETTTDEMLWDRLVIF</sequence>
<protein>
    <submittedName>
        <fullName evidence="3">Uncharacterized protein</fullName>
    </submittedName>
</protein>
<accession>A0A1I7UPZ6</accession>
<reference evidence="3" key="1">
    <citation type="submission" date="2016-11" db="UniProtKB">
        <authorList>
            <consortium name="WormBaseParasite"/>
        </authorList>
    </citation>
    <scope>IDENTIFICATION</scope>
</reference>
<dbReference type="STRING" id="1561998.A0A1I7UPZ6"/>
<feature type="compositionally biased region" description="Low complexity" evidence="1">
    <location>
        <begin position="52"/>
        <end position="70"/>
    </location>
</feature>
<dbReference type="eggNOG" id="ENOG502TIZT">
    <property type="taxonomic scope" value="Eukaryota"/>
</dbReference>
<dbReference type="AlphaFoldDB" id="A0A1I7UPZ6"/>
<dbReference type="Proteomes" id="UP000095282">
    <property type="component" value="Unplaced"/>
</dbReference>
<evidence type="ECO:0000313" key="2">
    <source>
        <dbReference type="Proteomes" id="UP000095282"/>
    </source>
</evidence>
<feature type="region of interest" description="Disordered" evidence="1">
    <location>
        <begin position="26"/>
        <end position="71"/>
    </location>
</feature>
<feature type="compositionally biased region" description="Acidic residues" evidence="1">
    <location>
        <begin position="29"/>
        <end position="38"/>
    </location>
</feature>
<evidence type="ECO:0000256" key="1">
    <source>
        <dbReference type="SAM" id="MobiDB-lite"/>
    </source>
</evidence>